<dbReference type="InterPro" id="IPR000182">
    <property type="entry name" value="GNAT_dom"/>
</dbReference>
<gene>
    <name evidence="2" type="ORF">LX59_01682</name>
</gene>
<comment type="caution">
    <text evidence="2">The sequence shown here is derived from an EMBL/GenBank/DDBJ whole genome shotgun (WGS) entry which is preliminary data.</text>
</comment>
<dbReference type="CDD" id="cd04301">
    <property type="entry name" value="NAT_SF"/>
    <property type="match status" value="1"/>
</dbReference>
<dbReference type="AlphaFoldDB" id="A0A562IKI6"/>
<dbReference type="Gene3D" id="3.40.630.30">
    <property type="match status" value="1"/>
</dbReference>
<dbReference type="InterPro" id="IPR040448">
    <property type="entry name" value="PanZ_GNAT"/>
</dbReference>
<dbReference type="InterPro" id="IPR016181">
    <property type="entry name" value="Acyl_CoA_acyltransferase"/>
</dbReference>
<accession>A0A562IKI6</accession>
<evidence type="ECO:0000313" key="3">
    <source>
        <dbReference type="Proteomes" id="UP000319627"/>
    </source>
</evidence>
<name>A0A562IKI6_9GAMM</name>
<keyword evidence="2" id="KW-0808">Transferase</keyword>
<keyword evidence="3" id="KW-1185">Reference proteome</keyword>
<dbReference type="PROSITE" id="PS51186">
    <property type="entry name" value="GNAT"/>
    <property type="match status" value="1"/>
</dbReference>
<dbReference type="GO" id="GO:0016747">
    <property type="term" value="F:acyltransferase activity, transferring groups other than amino-acyl groups"/>
    <property type="evidence" value="ECO:0007669"/>
    <property type="project" value="InterPro"/>
</dbReference>
<organism evidence="2 3">
    <name type="scientific">Azomonas agilis</name>
    <dbReference type="NCBI Taxonomy" id="116849"/>
    <lineage>
        <taxon>Bacteria</taxon>
        <taxon>Pseudomonadati</taxon>
        <taxon>Pseudomonadota</taxon>
        <taxon>Gammaproteobacteria</taxon>
        <taxon>Pseudomonadales</taxon>
        <taxon>Pseudomonadaceae</taxon>
        <taxon>Azomonas</taxon>
    </lineage>
</organism>
<protein>
    <submittedName>
        <fullName evidence="2">Acetyltransferase (GNAT) family protein</fullName>
    </submittedName>
</protein>
<feature type="domain" description="N-acetyltransferase" evidence="1">
    <location>
        <begin position="7"/>
        <end position="129"/>
    </location>
</feature>
<dbReference type="Proteomes" id="UP000319627">
    <property type="component" value="Unassembled WGS sequence"/>
</dbReference>
<proteinExistence type="predicted"/>
<sequence>MPVVVELLGPNLTEQDRQDLLKIYADAPEGLLTSEQSITTLIEQASQATHLLGARFNSRLLGAAVLKPEATHWTLSHLCVRALTRRRGVGSRLLDEATRLATEAGFPLQLQGVRNELGVLALIERAQKA</sequence>
<dbReference type="OrthoDB" id="5736859at2"/>
<reference evidence="2 3" key="1">
    <citation type="submission" date="2019-07" db="EMBL/GenBank/DDBJ databases">
        <title>Genomic Encyclopedia of Type Strains, Phase I: the one thousand microbial genomes (KMG-I) project.</title>
        <authorList>
            <person name="Kyrpides N."/>
        </authorList>
    </citation>
    <scope>NUCLEOTIDE SEQUENCE [LARGE SCALE GENOMIC DNA]</scope>
    <source>
        <strain evidence="2 3">DSM 375</strain>
    </source>
</reference>
<dbReference type="RefSeq" id="WP_144571392.1">
    <property type="nucleotide sequence ID" value="NZ_VLKG01000005.1"/>
</dbReference>
<dbReference type="SUPFAM" id="SSF55729">
    <property type="entry name" value="Acyl-CoA N-acyltransferases (Nat)"/>
    <property type="match status" value="1"/>
</dbReference>
<evidence type="ECO:0000313" key="2">
    <source>
        <dbReference type="EMBL" id="TWH71398.1"/>
    </source>
</evidence>
<dbReference type="Pfam" id="PF12568">
    <property type="entry name" value="PanZ"/>
    <property type="match status" value="1"/>
</dbReference>
<dbReference type="EMBL" id="VLKG01000005">
    <property type="protein sequence ID" value="TWH71398.1"/>
    <property type="molecule type" value="Genomic_DNA"/>
</dbReference>
<evidence type="ECO:0000259" key="1">
    <source>
        <dbReference type="PROSITE" id="PS51186"/>
    </source>
</evidence>